<evidence type="ECO:0000313" key="1">
    <source>
        <dbReference type="EMBL" id="GFX96643.1"/>
    </source>
</evidence>
<gene>
    <name evidence="1" type="ORF">TNCV_244301</name>
</gene>
<dbReference type="AlphaFoldDB" id="A0A8X6V2C0"/>
<organism evidence="1 2">
    <name type="scientific">Trichonephila clavipes</name>
    <name type="common">Golden silk orbweaver</name>
    <name type="synonym">Nephila clavipes</name>
    <dbReference type="NCBI Taxonomy" id="2585209"/>
    <lineage>
        <taxon>Eukaryota</taxon>
        <taxon>Metazoa</taxon>
        <taxon>Ecdysozoa</taxon>
        <taxon>Arthropoda</taxon>
        <taxon>Chelicerata</taxon>
        <taxon>Arachnida</taxon>
        <taxon>Araneae</taxon>
        <taxon>Araneomorphae</taxon>
        <taxon>Entelegynae</taxon>
        <taxon>Araneoidea</taxon>
        <taxon>Nephilidae</taxon>
        <taxon>Trichonephila</taxon>
    </lineage>
</organism>
<dbReference type="Proteomes" id="UP000887159">
    <property type="component" value="Unassembled WGS sequence"/>
</dbReference>
<reference evidence="1" key="1">
    <citation type="submission" date="2020-08" db="EMBL/GenBank/DDBJ databases">
        <title>Multicomponent nature underlies the extraordinary mechanical properties of spider dragline silk.</title>
        <authorList>
            <person name="Kono N."/>
            <person name="Nakamura H."/>
            <person name="Mori M."/>
            <person name="Yoshida Y."/>
            <person name="Ohtoshi R."/>
            <person name="Malay A.D."/>
            <person name="Moran D.A.P."/>
            <person name="Tomita M."/>
            <person name="Numata K."/>
            <person name="Arakawa K."/>
        </authorList>
    </citation>
    <scope>NUCLEOTIDE SEQUENCE</scope>
</reference>
<comment type="caution">
    <text evidence="1">The sequence shown here is derived from an EMBL/GenBank/DDBJ whole genome shotgun (WGS) entry which is preliminary data.</text>
</comment>
<accession>A0A8X6V2C0</accession>
<dbReference type="EMBL" id="BMAU01021193">
    <property type="protein sequence ID" value="GFX96643.1"/>
    <property type="molecule type" value="Genomic_DNA"/>
</dbReference>
<sequence>MFYIEIIFSGYRGAHCDITGNQHADFFAKKGALVIQIPPRISIFNSLRIFSNMVFEYNFKIEAVCGYASKDKNWAILSPCWAPRKASVAQSRLLTGHDCLIFHLYRIGITDLPDSSHDHRTFGRVSCTN</sequence>
<name>A0A8X6V2C0_TRICX</name>
<proteinExistence type="predicted"/>
<evidence type="ECO:0000313" key="2">
    <source>
        <dbReference type="Proteomes" id="UP000887159"/>
    </source>
</evidence>
<keyword evidence="2" id="KW-1185">Reference proteome</keyword>
<protein>
    <submittedName>
        <fullName evidence="1">Uncharacterized protein</fullName>
    </submittedName>
</protein>